<dbReference type="OrthoDB" id="2611444at2"/>
<accession>A0A1S6IZJ7</accession>
<sequence>MKKKLACLVSALLMTFLFWSNAYAASPHLFKDTTGLWWEQSVAECSAANIVGGRGNGLFAPKDSVTRAEAIVFLNRALGHRSEADNYNMAPGGYNFPKDFPEWAKRNVAFAADKGYISKPGIPNMQPKQAASRQEIAVLFANALKLSADGYELTFKDKDAIDPSMKSFVAAAVKHGVMSGKTTELFDPKANVTRGEMAAIVARLFEKGMINPAPDKFFIGKLSAVDVNGKKITVTKGGQAQTYSVDADTLYYRDGKKVGLGLFKANENVKVALDNANKVAVLVYTTANPTTSSGGAVATTTYTGTIQSIMSNPLAVSFKLDAGSINSYPLSTSVVIKQNGLVKDLTALASGTKAEIKVVNGNVTEINLLNTVSSGKELKGYVVNVYLDYLTVRYDDGTHEQLQRLSNVNFYGIERGQRITLTKTDNLITSISSLNETRKIFGYVESVGSSRITIEDLDGYERTVDLANNYRVRDEDGDSIDLDDLDRGDNIEIELNDKGEGKLIKLTSGSSSKSSDLEGEITYIKTSGNYRITIKKYDGSEKTYDVKDNVEVYQDDRKREFNRLYEKDFVKLKLDSSDRVTRIDILNVEVIEGKVTHIDTYDYTIEIENSNGRRTEYDVSSNVKVWEDSKSRTLRNIRSGDKVRLILDNKRYVTVINLGDSSSSSDGSYTGTIYSLDIDDDKIVIEKNGKKTTYILDDDVVVRKNDNGNYLDKLIIGSEVEIKVEKGKVTRIDVDNYERITLKGTLTKISAGRVYIEQDNGTRGGLRITMLLSDRATLRDSRDRSLDISDLGRYVGDEVEFEIRKDEIDYLKIL</sequence>
<gene>
    <name evidence="4" type="ORF">B0537_14590</name>
</gene>
<dbReference type="KEGG" id="dfg:B0537_14590"/>
<dbReference type="Proteomes" id="UP000189464">
    <property type="component" value="Chromosome"/>
</dbReference>
<dbReference type="EMBL" id="CP019698">
    <property type="protein sequence ID" value="AQS60198.1"/>
    <property type="molecule type" value="Genomic_DNA"/>
</dbReference>
<evidence type="ECO:0000313" key="4">
    <source>
        <dbReference type="EMBL" id="AQS60198.1"/>
    </source>
</evidence>
<feature type="chain" id="PRO_5012051702" evidence="2">
    <location>
        <begin position="25"/>
        <end position="814"/>
    </location>
</feature>
<evidence type="ECO:0000256" key="1">
    <source>
        <dbReference type="ARBA" id="ARBA00022737"/>
    </source>
</evidence>
<feature type="domain" description="SLH" evidence="3">
    <location>
        <begin position="91"/>
        <end position="150"/>
    </location>
</feature>
<dbReference type="InterPro" id="IPR001119">
    <property type="entry name" value="SLH_dom"/>
</dbReference>
<feature type="signal peptide" evidence="2">
    <location>
        <begin position="1"/>
        <end position="24"/>
    </location>
</feature>
<protein>
    <submittedName>
        <fullName evidence="4">S-layer protein</fullName>
    </submittedName>
</protein>
<organism evidence="4 5">
    <name type="scientific">Desulforamulus ferrireducens</name>
    <dbReference type="NCBI Taxonomy" id="1833852"/>
    <lineage>
        <taxon>Bacteria</taxon>
        <taxon>Bacillati</taxon>
        <taxon>Bacillota</taxon>
        <taxon>Clostridia</taxon>
        <taxon>Eubacteriales</taxon>
        <taxon>Peptococcaceae</taxon>
        <taxon>Desulforamulus</taxon>
    </lineage>
</organism>
<evidence type="ECO:0000256" key="2">
    <source>
        <dbReference type="SAM" id="SignalP"/>
    </source>
</evidence>
<reference evidence="4 5" key="1">
    <citation type="journal article" date="2016" name="Int. J. Syst. Evol. Microbiol.">
        <title>Desulfotomaculum ferrireducens sp. nov., a moderately thermophilic sulfate-reducing and dissimilatory Fe(III)-reducing bacterium isolated from compost.</title>
        <authorList>
            <person name="Yang G."/>
            <person name="Guo J."/>
            <person name="Zhuang L."/>
            <person name="Yuan Y."/>
            <person name="Zhou S."/>
        </authorList>
    </citation>
    <scope>NUCLEOTIDE SEQUENCE [LARGE SCALE GENOMIC DNA]</scope>
    <source>
        <strain evidence="4 5">GSS09</strain>
    </source>
</reference>
<dbReference type="RefSeq" id="WP_077715232.1">
    <property type="nucleotide sequence ID" value="NZ_CP019698.1"/>
</dbReference>
<keyword evidence="1" id="KW-0677">Repeat</keyword>
<dbReference type="STRING" id="1833852.B0537_14590"/>
<proteinExistence type="predicted"/>
<dbReference type="AlphaFoldDB" id="A0A1S6IZJ7"/>
<evidence type="ECO:0000313" key="5">
    <source>
        <dbReference type="Proteomes" id="UP000189464"/>
    </source>
</evidence>
<feature type="domain" description="SLH" evidence="3">
    <location>
        <begin position="25"/>
        <end position="88"/>
    </location>
</feature>
<dbReference type="PROSITE" id="PS51272">
    <property type="entry name" value="SLH"/>
    <property type="match status" value="3"/>
</dbReference>
<keyword evidence="2" id="KW-0732">Signal</keyword>
<feature type="domain" description="SLH" evidence="3">
    <location>
        <begin position="152"/>
        <end position="215"/>
    </location>
</feature>
<evidence type="ECO:0000259" key="3">
    <source>
        <dbReference type="PROSITE" id="PS51272"/>
    </source>
</evidence>
<keyword evidence="5" id="KW-1185">Reference proteome</keyword>
<name>A0A1S6IZJ7_9FIRM</name>
<dbReference type="Pfam" id="PF00395">
    <property type="entry name" value="SLH"/>
    <property type="match status" value="2"/>
</dbReference>